<dbReference type="SUPFAM" id="SSF55874">
    <property type="entry name" value="ATPase domain of HSP90 chaperone/DNA topoisomerase II/histidine kinase"/>
    <property type="match status" value="1"/>
</dbReference>
<dbReference type="Proteomes" id="UP000706926">
    <property type="component" value="Unassembled WGS sequence"/>
</dbReference>
<keyword evidence="12" id="KW-0902">Two-component regulatory system</keyword>
<name>A0ABS4FH06_9BACL</name>
<dbReference type="Pfam" id="PF02743">
    <property type="entry name" value="dCache_1"/>
    <property type="match status" value="1"/>
</dbReference>
<dbReference type="Pfam" id="PF00672">
    <property type="entry name" value="HAMP"/>
    <property type="match status" value="1"/>
</dbReference>
<evidence type="ECO:0000259" key="16">
    <source>
        <dbReference type="PROSITE" id="PS50885"/>
    </source>
</evidence>
<keyword evidence="18" id="KW-1185">Reference proteome</keyword>
<keyword evidence="7 14" id="KW-0812">Transmembrane</keyword>
<dbReference type="GeneID" id="95406549"/>
<evidence type="ECO:0000256" key="9">
    <source>
        <dbReference type="ARBA" id="ARBA00022777"/>
    </source>
</evidence>
<evidence type="ECO:0000256" key="3">
    <source>
        <dbReference type="ARBA" id="ARBA00012438"/>
    </source>
</evidence>
<evidence type="ECO:0000259" key="15">
    <source>
        <dbReference type="PROSITE" id="PS50109"/>
    </source>
</evidence>
<accession>A0ABS4FH06</accession>
<dbReference type="SUPFAM" id="SSF158472">
    <property type="entry name" value="HAMP domain-like"/>
    <property type="match status" value="1"/>
</dbReference>
<keyword evidence="5" id="KW-0597">Phosphoprotein</keyword>
<dbReference type="InterPro" id="IPR003594">
    <property type="entry name" value="HATPase_dom"/>
</dbReference>
<dbReference type="GO" id="GO:0004673">
    <property type="term" value="F:protein histidine kinase activity"/>
    <property type="evidence" value="ECO:0007669"/>
    <property type="project" value="UniProtKB-EC"/>
</dbReference>
<dbReference type="EMBL" id="JAGGKI010000014">
    <property type="protein sequence ID" value="MBP1895539.1"/>
    <property type="molecule type" value="Genomic_DNA"/>
</dbReference>
<evidence type="ECO:0000256" key="10">
    <source>
        <dbReference type="ARBA" id="ARBA00022840"/>
    </source>
</evidence>
<comment type="caution">
    <text evidence="17">The sequence shown here is derived from an EMBL/GenBank/DDBJ whole genome shotgun (WGS) entry which is preliminary data.</text>
</comment>
<dbReference type="SMART" id="SM00387">
    <property type="entry name" value="HATPase_c"/>
    <property type="match status" value="1"/>
</dbReference>
<dbReference type="Gene3D" id="3.30.565.10">
    <property type="entry name" value="Histidine kinase-like ATPase, C-terminal domain"/>
    <property type="match status" value="1"/>
</dbReference>
<evidence type="ECO:0000256" key="7">
    <source>
        <dbReference type="ARBA" id="ARBA00022692"/>
    </source>
</evidence>
<evidence type="ECO:0000256" key="13">
    <source>
        <dbReference type="ARBA" id="ARBA00023136"/>
    </source>
</evidence>
<dbReference type="Gene3D" id="6.10.340.10">
    <property type="match status" value="1"/>
</dbReference>
<protein>
    <recommendedName>
        <fullName evidence="3">histidine kinase</fullName>
        <ecNumber evidence="3">2.7.13.3</ecNumber>
    </recommendedName>
</protein>
<evidence type="ECO:0000256" key="5">
    <source>
        <dbReference type="ARBA" id="ARBA00022553"/>
    </source>
</evidence>
<keyword evidence="4" id="KW-1003">Cell membrane</keyword>
<dbReference type="InterPro" id="IPR010559">
    <property type="entry name" value="Sig_transdc_His_kin_internal"/>
</dbReference>
<dbReference type="InterPro" id="IPR033479">
    <property type="entry name" value="dCache_1"/>
</dbReference>
<dbReference type="Pfam" id="PF06580">
    <property type="entry name" value="His_kinase"/>
    <property type="match status" value="1"/>
</dbReference>
<dbReference type="InterPro" id="IPR005467">
    <property type="entry name" value="His_kinase_dom"/>
</dbReference>
<dbReference type="SMART" id="SM00304">
    <property type="entry name" value="HAMP"/>
    <property type="match status" value="1"/>
</dbReference>
<evidence type="ECO:0000256" key="12">
    <source>
        <dbReference type="ARBA" id="ARBA00023012"/>
    </source>
</evidence>
<evidence type="ECO:0000256" key="8">
    <source>
        <dbReference type="ARBA" id="ARBA00022741"/>
    </source>
</evidence>
<sequence>MSSKLYRKLFLYCVSIIVLSSLLIGIVTYSRSSAELDQQLDRHMSQTVQNALIHTDMYIKSYDRTMITLLTNRELKKFVDLPNPADNYEYYHISSTIKEMVFRPQMDRGPDLLTMYILSNDGNAVYSFSSDVAEPVFSAEEKSAQLADLRRLTKDESGLMIDTASIIPGRGGSVVRMTRQIKGLSSIAEKGVLAMEVRSQELSTLWQGIDLGEQGYFYIADADGHVVYQPESLVGDASSPAQDPKLRDRIMDAGEDSFRYTTADGEERVFMARMSPYSGWRLVTSIPLEEWRKPIANIRTTVWGIGLVSLLAACLLAYRFVRSITQPIQTIIRGMRQTEQGRWTPLELPERDDELTEMMQRYNLMVTRLSELIERVYESELQQQKIIIARQRAEFQALQLQINPHFMYNTLETIVCYAEVRGSSEITEMVSSLAYMMRYSLLTSLEEITVANELNHVLSYMTIMKHRHELEFDLRVEVPPELLLFSMVRLTLQPLIENAFQHAFPDGIDESSWITISAGLSDDIFWVSVTDNGAGLSAERQREILDRFSHAHEWDAATAESSSAASGDAWGIGGIGGIGLLNVHRRIQLVFGERYGLRLSSEGGGMGTTVKMMMPSPQSA</sequence>
<evidence type="ECO:0000313" key="18">
    <source>
        <dbReference type="Proteomes" id="UP000706926"/>
    </source>
</evidence>
<keyword evidence="13 14" id="KW-0472">Membrane</keyword>
<dbReference type="CDD" id="cd18774">
    <property type="entry name" value="PDC2_HK_sensor"/>
    <property type="match status" value="1"/>
</dbReference>
<gene>
    <name evidence="17" type="ORF">J2Z18_004649</name>
</gene>
<comment type="catalytic activity">
    <reaction evidence="1">
        <text>ATP + protein L-histidine = ADP + protein N-phospho-L-histidine.</text>
        <dbReference type="EC" id="2.7.13.3"/>
    </reaction>
</comment>
<dbReference type="InterPro" id="IPR050640">
    <property type="entry name" value="Bact_2-comp_sensor_kinase"/>
</dbReference>
<keyword evidence="9 17" id="KW-0418">Kinase</keyword>
<dbReference type="Gene3D" id="3.30.450.20">
    <property type="entry name" value="PAS domain"/>
    <property type="match status" value="1"/>
</dbReference>
<evidence type="ECO:0000256" key="4">
    <source>
        <dbReference type="ARBA" id="ARBA00022475"/>
    </source>
</evidence>
<dbReference type="EC" id="2.7.13.3" evidence="3"/>
<dbReference type="PANTHER" id="PTHR34220">
    <property type="entry name" value="SENSOR HISTIDINE KINASE YPDA"/>
    <property type="match status" value="1"/>
</dbReference>
<keyword evidence="8" id="KW-0547">Nucleotide-binding</keyword>
<dbReference type="Pfam" id="PF02518">
    <property type="entry name" value="HATPase_c"/>
    <property type="match status" value="1"/>
</dbReference>
<evidence type="ECO:0000256" key="14">
    <source>
        <dbReference type="SAM" id="Phobius"/>
    </source>
</evidence>
<evidence type="ECO:0000256" key="6">
    <source>
        <dbReference type="ARBA" id="ARBA00022679"/>
    </source>
</evidence>
<keyword evidence="11 14" id="KW-1133">Transmembrane helix</keyword>
<keyword evidence="6 17" id="KW-0808">Transferase</keyword>
<evidence type="ECO:0000313" key="17">
    <source>
        <dbReference type="EMBL" id="MBP1895539.1"/>
    </source>
</evidence>
<dbReference type="PANTHER" id="PTHR34220:SF7">
    <property type="entry name" value="SENSOR HISTIDINE KINASE YPDA"/>
    <property type="match status" value="1"/>
</dbReference>
<dbReference type="RefSeq" id="WP_007131239.1">
    <property type="nucleotide sequence ID" value="NZ_BOSA01000006.1"/>
</dbReference>
<evidence type="ECO:0000256" key="1">
    <source>
        <dbReference type="ARBA" id="ARBA00000085"/>
    </source>
</evidence>
<dbReference type="PROSITE" id="PS50885">
    <property type="entry name" value="HAMP"/>
    <property type="match status" value="1"/>
</dbReference>
<feature type="transmembrane region" description="Helical" evidence="14">
    <location>
        <begin position="9"/>
        <end position="29"/>
    </location>
</feature>
<organism evidence="17 18">
    <name type="scientific">Paenibacillus lactis</name>
    <dbReference type="NCBI Taxonomy" id="228574"/>
    <lineage>
        <taxon>Bacteria</taxon>
        <taxon>Bacillati</taxon>
        <taxon>Bacillota</taxon>
        <taxon>Bacilli</taxon>
        <taxon>Bacillales</taxon>
        <taxon>Paenibacillaceae</taxon>
        <taxon>Paenibacillus</taxon>
    </lineage>
</organism>
<keyword evidence="10" id="KW-0067">ATP-binding</keyword>
<proteinExistence type="predicted"/>
<evidence type="ECO:0000256" key="2">
    <source>
        <dbReference type="ARBA" id="ARBA00004651"/>
    </source>
</evidence>
<feature type="domain" description="HAMP" evidence="16">
    <location>
        <begin position="322"/>
        <end position="374"/>
    </location>
</feature>
<evidence type="ECO:0000256" key="11">
    <source>
        <dbReference type="ARBA" id="ARBA00022989"/>
    </source>
</evidence>
<dbReference type="InterPro" id="IPR036890">
    <property type="entry name" value="HATPase_C_sf"/>
</dbReference>
<comment type="subcellular location">
    <subcellularLocation>
        <location evidence="2">Cell membrane</location>
        <topology evidence="2">Multi-pass membrane protein</topology>
    </subcellularLocation>
</comment>
<reference evidence="17 18" key="1">
    <citation type="submission" date="2021-03" db="EMBL/GenBank/DDBJ databases">
        <title>Genomic Encyclopedia of Type Strains, Phase IV (KMG-IV): sequencing the most valuable type-strain genomes for metagenomic binning, comparative biology and taxonomic classification.</title>
        <authorList>
            <person name="Goeker M."/>
        </authorList>
    </citation>
    <scope>NUCLEOTIDE SEQUENCE [LARGE SCALE GENOMIC DNA]</scope>
    <source>
        <strain evidence="17 18">DSM 15596</strain>
    </source>
</reference>
<dbReference type="PROSITE" id="PS50109">
    <property type="entry name" value="HIS_KIN"/>
    <property type="match status" value="1"/>
</dbReference>
<feature type="domain" description="Histidine kinase" evidence="15">
    <location>
        <begin position="425"/>
        <end position="618"/>
    </location>
</feature>
<dbReference type="InterPro" id="IPR003660">
    <property type="entry name" value="HAMP_dom"/>
</dbReference>